<feature type="region of interest" description="Disordered" evidence="1">
    <location>
        <begin position="14"/>
        <end position="42"/>
    </location>
</feature>
<comment type="caution">
    <text evidence="2">The sequence shown here is derived from an EMBL/GenBank/DDBJ whole genome shotgun (WGS) entry which is preliminary data.</text>
</comment>
<protein>
    <submittedName>
        <fullName evidence="2">Uncharacterized protein</fullName>
    </submittedName>
</protein>
<evidence type="ECO:0000313" key="2">
    <source>
        <dbReference type="EMBL" id="KAI7749693.1"/>
    </source>
</evidence>
<gene>
    <name evidence="2" type="ORF">M8C21_008913</name>
</gene>
<feature type="compositionally biased region" description="Low complexity" evidence="1">
    <location>
        <begin position="28"/>
        <end position="40"/>
    </location>
</feature>
<sequence length="101" mass="11517">MWVHYPRKRIHGSTGLTANHMLNPYMKPQNATTTPAQTPQQEKRVLKPTYMKLLRHEDPRSKVIVYLSFVGTPPSQDRVKEPNGAIQSTLCSRKSGIQLPH</sequence>
<proteinExistence type="predicted"/>
<organism evidence="2 3">
    <name type="scientific">Ambrosia artemisiifolia</name>
    <name type="common">Common ragweed</name>
    <dbReference type="NCBI Taxonomy" id="4212"/>
    <lineage>
        <taxon>Eukaryota</taxon>
        <taxon>Viridiplantae</taxon>
        <taxon>Streptophyta</taxon>
        <taxon>Embryophyta</taxon>
        <taxon>Tracheophyta</taxon>
        <taxon>Spermatophyta</taxon>
        <taxon>Magnoliopsida</taxon>
        <taxon>eudicotyledons</taxon>
        <taxon>Gunneridae</taxon>
        <taxon>Pentapetalae</taxon>
        <taxon>asterids</taxon>
        <taxon>campanulids</taxon>
        <taxon>Asterales</taxon>
        <taxon>Asteraceae</taxon>
        <taxon>Asteroideae</taxon>
        <taxon>Heliantheae alliance</taxon>
        <taxon>Heliantheae</taxon>
        <taxon>Ambrosia</taxon>
    </lineage>
</organism>
<evidence type="ECO:0000313" key="3">
    <source>
        <dbReference type="Proteomes" id="UP001206925"/>
    </source>
</evidence>
<dbReference type="AlphaFoldDB" id="A0AAD5CWM1"/>
<dbReference type="Proteomes" id="UP001206925">
    <property type="component" value="Unassembled WGS sequence"/>
</dbReference>
<feature type="non-terminal residue" evidence="2">
    <location>
        <position position="1"/>
    </location>
</feature>
<name>A0AAD5CWM1_AMBAR</name>
<evidence type="ECO:0000256" key="1">
    <source>
        <dbReference type="SAM" id="MobiDB-lite"/>
    </source>
</evidence>
<reference evidence="2" key="1">
    <citation type="submission" date="2022-06" db="EMBL/GenBank/DDBJ databases">
        <title>Uncovering the hologenomic basis of an extraordinary plant invasion.</title>
        <authorList>
            <person name="Bieker V.C."/>
            <person name="Martin M.D."/>
            <person name="Gilbert T."/>
            <person name="Hodgins K."/>
            <person name="Battlay P."/>
            <person name="Petersen B."/>
            <person name="Wilson J."/>
        </authorList>
    </citation>
    <scope>NUCLEOTIDE SEQUENCE</scope>
    <source>
        <strain evidence="2">AA19_3_7</strain>
        <tissue evidence="2">Leaf</tissue>
    </source>
</reference>
<dbReference type="EMBL" id="JAMZMK010006306">
    <property type="protein sequence ID" value="KAI7749693.1"/>
    <property type="molecule type" value="Genomic_DNA"/>
</dbReference>
<keyword evidence="3" id="KW-1185">Reference proteome</keyword>
<feature type="region of interest" description="Disordered" evidence="1">
    <location>
        <begin position="74"/>
        <end position="101"/>
    </location>
</feature>
<accession>A0AAD5CWM1</accession>